<proteinExistence type="predicted"/>
<sequence>MSTYTLTEDLELITIPMKASQAILQSFSTWLSLLLEINFGMPIEEIRCADDLGNQRVVDDMTDLQTANRWFRDSKSCLSHAFQRAILTCLQGHLNPDADPNDPEYYKVLKTSYCHWKMGCGISWLVHHVERGNCGLERTA</sequence>
<dbReference type="Proteomes" id="UP000326198">
    <property type="component" value="Unassembled WGS sequence"/>
</dbReference>
<dbReference type="EMBL" id="ML736228">
    <property type="protein sequence ID" value="KAE8377140.1"/>
    <property type="molecule type" value="Genomic_DNA"/>
</dbReference>
<keyword evidence="2" id="KW-1185">Reference proteome</keyword>
<evidence type="ECO:0000313" key="1">
    <source>
        <dbReference type="EMBL" id="KAE8377140.1"/>
    </source>
</evidence>
<dbReference type="OrthoDB" id="3565018at2759"/>
<dbReference type="AlphaFoldDB" id="A0A5N7B6X5"/>
<reference evidence="1 2" key="1">
    <citation type="submission" date="2019-04" db="EMBL/GenBank/DDBJ databases">
        <title>Friends and foes A comparative genomics studyof 23 Aspergillus species from section Flavi.</title>
        <authorList>
            <consortium name="DOE Joint Genome Institute"/>
            <person name="Kjaerbolling I."/>
            <person name="Vesth T."/>
            <person name="Frisvad J.C."/>
            <person name="Nybo J.L."/>
            <person name="Theobald S."/>
            <person name="Kildgaard S."/>
            <person name="Isbrandt T."/>
            <person name="Kuo A."/>
            <person name="Sato A."/>
            <person name="Lyhne E.K."/>
            <person name="Kogle M.E."/>
            <person name="Wiebenga A."/>
            <person name="Kun R.S."/>
            <person name="Lubbers R.J."/>
            <person name="Makela M.R."/>
            <person name="Barry K."/>
            <person name="Chovatia M."/>
            <person name="Clum A."/>
            <person name="Daum C."/>
            <person name="Haridas S."/>
            <person name="He G."/>
            <person name="LaButti K."/>
            <person name="Lipzen A."/>
            <person name="Mondo S."/>
            <person name="Riley R."/>
            <person name="Salamov A."/>
            <person name="Simmons B.A."/>
            <person name="Magnuson J.K."/>
            <person name="Henrissat B."/>
            <person name="Mortensen U.H."/>
            <person name="Larsen T.O."/>
            <person name="Devries R.P."/>
            <person name="Grigoriev I.V."/>
            <person name="Machida M."/>
            <person name="Baker S.E."/>
            <person name="Andersen M.R."/>
        </authorList>
    </citation>
    <scope>NUCLEOTIDE SEQUENCE [LARGE SCALE GENOMIC DNA]</scope>
    <source>
        <strain evidence="1 2">IBT 29228</strain>
    </source>
</reference>
<organism evidence="1 2">
    <name type="scientific">Aspergillus bertholletiae</name>
    <dbReference type="NCBI Taxonomy" id="1226010"/>
    <lineage>
        <taxon>Eukaryota</taxon>
        <taxon>Fungi</taxon>
        <taxon>Dikarya</taxon>
        <taxon>Ascomycota</taxon>
        <taxon>Pezizomycotina</taxon>
        <taxon>Eurotiomycetes</taxon>
        <taxon>Eurotiomycetidae</taxon>
        <taxon>Eurotiales</taxon>
        <taxon>Aspergillaceae</taxon>
        <taxon>Aspergillus</taxon>
        <taxon>Aspergillus subgen. Circumdati</taxon>
    </lineage>
</organism>
<name>A0A5N7B6X5_9EURO</name>
<evidence type="ECO:0000313" key="2">
    <source>
        <dbReference type="Proteomes" id="UP000326198"/>
    </source>
</evidence>
<protein>
    <submittedName>
        <fullName evidence="1">Uncharacterized protein</fullName>
    </submittedName>
</protein>
<accession>A0A5N7B6X5</accession>
<gene>
    <name evidence="1" type="ORF">BDV26DRAFT_293442</name>
</gene>